<evidence type="ECO:0000313" key="4">
    <source>
        <dbReference type="Proteomes" id="UP000251341"/>
    </source>
</evidence>
<dbReference type="SUPFAM" id="SSF56925">
    <property type="entry name" value="OMPA-like"/>
    <property type="match status" value="1"/>
</dbReference>
<dbReference type="Proteomes" id="UP000251341">
    <property type="component" value="Unassembled WGS sequence"/>
</dbReference>
<feature type="signal peptide" evidence="2">
    <location>
        <begin position="1"/>
        <end position="22"/>
    </location>
</feature>
<dbReference type="AlphaFoldDB" id="A0A315EUT2"/>
<dbReference type="EMBL" id="NESP01000001">
    <property type="protein sequence ID" value="PUE59712.1"/>
    <property type="molecule type" value="Genomic_DNA"/>
</dbReference>
<feature type="chain" id="PRO_5016366550" description="OmpW family protein" evidence="2">
    <location>
        <begin position="23"/>
        <end position="248"/>
    </location>
</feature>
<name>A0A315EUT2_9BURK</name>
<dbReference type="PANTHER" id="PTHR36920:SF1">
    <property type="entry name" value="OUTER MEMBRANE PROTEIN W"/>
    <property type="match status" value="1"/>
</dbReference>
<comment type="subcellular location">
    <subcellularLocation>
        <location evidence="1">Cell outer membrane</location>
    </subcellularLocation>
</comment>
<dbReference type="Gene3D" id="2.40.160.20">
    <property type="match status" value="1"/>
</dbReference>
<dbReference type="Pfam" id="PF03922">
    <property type="entry name" value="OmpW"/>
    <property type="match status" value="1"/>
</dbReference>
<keyword evidence="4" id="KW-1185">Reference proteome</keyword>
<dbReference type="InterPro" id="IPR011250">
    <property type="entry name" value="OMP/PagP_B-barrel"/>
</dbReference>
<organism evidence="3 4">
    <name type="scientific">Limnohabitans curvus</name>
    <dbReference type="NCBI Taxonomy" id="323423"/>
    <lineage>
        <taxon>Bacteria</taxon>
        <taxon>Pseudomonadati</taxon>
        <taxon>Pseudomonadota</taxon>
        <taxon>Betaproteobacteria</taxon>
        <taxon>Burkholderiales</taxon>
        <taxon>Comamonadaceae</taxon>
        <taxon>Limnohabitans</taxon>
    </lineage>
</organism>
<sequence length="248" mass="25409">MTSISKIALACAALVAASGAFAQKAGDNIVSIGLASINPDTNVGPLVSTGAAGTPNAVAGAFNASNAGLRGSIGSQTTVSFGWLHMYSDNIGVELSLGIPPKLTLDLQRANGTTEQGAATVKSLTPAVIAKYFFNTPQDKIRPYLGLGVSHVSFKDVSPSAAASIQALAGNGASLESTWAPVYNAGVVYNIDEKWSVIGSVAYLPIRTTATFLGKTGPIPLAPANGVTTKSDVGLDTMDYVIRVGYRF</sequence>
<dbReference type="GO" id="GO:0009279">
    <property type="term" value="C:cell outer membrane"/>
    <property type="evidence" value="ECO:0007669"/>
    <property type="project" value="UniProtKB-SubCell"/>
</dbReference>
<gene>
    <name evidence="3" type="ORF">B9Z44_09055</name>
</gene>
<dbReference type="GO" id="GO:0055085">
    <property type="term" value="P:transmembrane transport"/>
    <property type="evidence" value="ECO:0007669"/>
    <property type="project" value="TreeGrafter"/>
</dbReference>
<evidence type="ECO:0000313" key="3">
    <source>
        <dbReference type="EMBL" id="PUE59712.1"/>
    </source>
</evidence>
<comment type="caution">
    <text evidence="3">The sequence shown here is derived from an EMBL/GenBank/DDBJ whole genome shotgun (WGS) entry which is preliminary data.</text>
</comment>
<proteinExistence type="predicted"/>
<dbReference type="InterPro" id="IPR005618">
    <property type="entry name" value="OMPW"/>
</dbReference>
<reference evidence="3 4" key="1">
    <citation type="submission" date="2017-04" db="EMBL/GenBank/DDBJ databases">
        <title>Unexpected and diverse lifestyles within the genus Limnohabitans.</title>
        <authorList>
            <person name="Kasalicky V."/>
            <person name="Mehrshad M."/>
            <person name="Andrei S.-A."/>
            <person name="Salcher M."/>
            <person name="Kratochvilova H."/>
            <person name="Simek K."/>
            <person name="Ghai R."/>
        </authorList>
    </citation>
    <scope>NUCLEOTIDE SEQUENCE [LARGE SCALE GENOMIC DNA]</scope>
    <source>
        <strain evidence="3 4">MWH-C5</strain>
    </source>
</reference>
<evidence type="ECO:0000256" key="1">
    <source>
        <dbReference type="ARBA" id="ARBA00004442"/>
    </source>
</evidence>
<dbReference type="PANTHER" id="PTHR36920">
    <property type="match status" value="1"/>
</dbReference>
<evidence type="ECO:0000256" key="2">
    <source>
        <dbReference type="SAM" id="SignalP"/>
    </source>
</evidence>
<accession>A0A315EUT2</accession>
<dbReference type="RefSeq" id="WP_108402250.1">
    <property type="nucleotide sequence ID" value="NZ_NESP01000001.1"/>
</dbReference>
<keyword evidence="2" id="KW-0732">Signal</keyword>
<protein>
    <recommendedName>
        <fullName evidence="5">OmpW family protein</fullName>
    </recommendedName>
</protein>
<evidence type="ECO:0008006" key="5">
    <source>
        <dbReference type="Google" id="ProtNLM"/>
    </source>
</evidence>